<dbReference type="SUPFAM" id="SSF50182">
    <property type="entry name" value="Sm-like ribonucleoproteins"/>
    <property type="match status" value="1"/>
</dbReference>
<dbReference type="SMART" id="SM00651">
    <property type="entry name" value="Sm"/>
    <property type="match status" value="1"/>
</dbReference>
<dbReference type="Gene3D" id="2.30.30.100">
    <property type="match status" value="1"/>
</dbReference>
<dbReference type="Proteomes" id="UP001162640">
    <property type="component" value="Unassembled WGS sequence"/>
</dbReference>
<dbReference type="InterPro" id="IPR001163">
    <property type="entry name" value="Sm_dom_euk/arc"/>
</dbReference>
<dbReference type="AlphaFoldDB" id="A0A9W7B4H2"/>
<evidence type="ECO:0000259" key="1">
    <source>
        <dbReference type="SMART" id="SM00651"/>
    </source>
</evidence>
<sequence length="112" mass="12620">MPSSPPSPSPKVAKLFKISKQNQTIPSLLRHLSSPITLETKPGTIYTGTLLSTSSNFNVTLQTDKEIVHIRGTLIRYISTSSNVIKQINLGIEREKVEQSRRKRNTFKRQKS</sequence>
<accession>A0A9W7B4H2</accession>
<feature type="domain" description="Sm" evidence="1">
    <location>
        <begin position="26"/>
        <end position="80"/>
    </location>
</feature>
<proteinExistence type="predicted"/>
<dbReference type="InterPro" id="IPR010920">
    <property type="entry name" value="LSM_dom_sf"/>
</dbReference>
<organism evidence="2 3">
    <name type="scientific">Triparma laevis f. inornata</name>
    <dbReference type="NCBI Taxonomy" id="1714386"/>
    <lineage>
        <taxon>Eukaryota</taxon>
        <taxon>Sar</taxon>
        <taxon>Stramenopiles</taxon>
        <taxon>Ochrophyta</taxon>
        <taxon>Bolidophyceae</taxon>
        <taxon>Parmales</taxon>
        <taxon>Triparmaceae</taxon>
        <taxon>Triparma</taxon>
    </lineage>
</organism>
<protein>
    <recommendedName>
        <fullName evidence="1">Sm domain-containing protein</fullName>
    </recommendedName>
</protein>
<evidence type="ECO:0000313" key="2">
    <source>
        <dbReference type="EMBL" id="GMH81345.1"/>
    </source>
</evidence>
<evidence type="ECO:0000313" key="3">
    <source>
        <dbReference type="Proteomes" id="UP001162640"/>
    </source>
</evidence>
<reference evidence="3" key="1">
    <citation type="journal article" date="2023" name="Commun. Biol.">
        <title>Genome analysis of Parmales, the sister group of diatoms, reveals the evolutionary specialization of diatoms from phago-mixotrophs to photoautotrophs.</title>
        <authorList>
            <person name="Ban H."/>
            <person name="Sato S."/>
            <person name="Yoshikawa S."/>
            <person name="Yamada K."/>
            <person name="Nakamura Y."/>
            <person name="Ichinomiya M."/>
            <person name="Sato N."/>
            <person name="Blanc-Mathieu R."/>
            <person name="Endo H."/>
            <person name="Kuwata A."/>
            <person name="Ogata H."/>
        </authorList>
    </citation>
    <scope>NUCLEOTIDE SEQUENCE [LARGE SCALE GENOMIC DNA]</scope>
</reference>
<gene>
    <name evidence="2" type="ORF">TL16_g08902</name>
</gene>
<name>A0A9W7B4H2_9STRA</name>
<dbReference type="EMBL" id="BLQM01000298">
    <property type="protein sequence ID" value="GMH81345.1"/>
    <property type="molecule type" value="Genomic_DNA"/>
</dbReference>
<comment type="caution">
    <text evidence="2">The sequence shown here is derived from an EMBL/GenBank/DDBJ whole genome shotgun (WGS) entry which is preliminary data.</text>
</comment>